<gene>
    <name evidence="7" type="ORF">PHYBLDRAFT_70850</name>
</gene>
<feature type="domain" description="Zn(2)-C6 fungal-type" evidence="6">
    <location>
        <begin position="36"/>
        <end position="67"/>
    </location>
</feature>
<dbReference type="EMBL" id="KV441003">
    <property type="protein sequence ID" value="OAD66389.1"/>
    <property type="molecule type" value="Genomic_DNA"/>
</dbReference>
<dbReference type="Gene3D" id="4.10.240.10">
    <property type="entry name" value="Zn(2)-C6 fungal-type DNA-binding domain"/>
    <property type="match status" value="1"/>
</dbReference>
<evidence type="ECO:0000313" key="7">
    <source>
        <dbReference type="EMBL" id="OAD66389.1"/>
    </source>
</evidence>
<feature type="region of interest" description="Disordered" evidence="5">
    <location>
        <begin position="131"/>
        <end position="180"/>
    </location>
</feature>
<evidence type="ECO:0000256" key="1">
    <source>
        <dbReference type="ARBA" id="ARBA00004123"/>
    </source>
</evidence>
<dbReference type="InterPro" id="IPR036864">
    <property type="entry name" value="Zn2-C6_fun-type_DNA-bd_sf"/>
</dbReference>
<dbReference type="PANTHER" id="PTHR46910:SF3">
    <property type="entry name" value="HALOTOLERANCE PROTEIN 9-RELATED"/>
    <property type="match status" value="1"/>
</dbReference>
<dbReference type="Proteomes" id="UP000077315">
    <property type="component" value="Unassembled WGS sequence"/>
</dbReference>
<dbReference type="GO" id="GO:0003677">
    <property type="term" value="F:DNA binding"/>
    <property type="evidence" value="ECO:0007669"/>
    <property type="project" value="UniProtKB-KW"/>
</dbReference>
<dbReference type="RefSeq" id="XP_018284429.1">
    <property type="nucleotide sequence ID" value="XM_018442348.1"/>
</dbReference>
<comment type="subcellular location">
    <subcellularLocation>
        <location evidence="1">Nucleus</location>
    </subcellularLocation>
</comment>
<keyword evidence="4" id="KW-0539">Nucleus</keyword>
<dbReference type="GeneID" id="29003254"/>
<dbReference type="OrthoDB" id="2123952at2759"/>
<evidence type="ECO:0000256" key="2">
    <source>
        <dbReference type="ARBA" id="ARBA00022723"/>
    </source>
</evidence>
<organism evidence="7 8">
    <name type="scientific">Phycomyces blakesleeanus (strain ATCC 8743b / DSM 1359 / FGSC 10004 / NBRC 33097 / NRRL 1555)</name>
    <dbReference type="NCBI Taxonomy" id="763407"/>
    <lineage>
        <taxon>Eukaryota</taxon>
        <taxon>Fungi</taxon>
        <taxon>Fungi incertae sedis</taxon>
        <taxon>Mucoromycota</taxon>
        <taxon>Mucoromycotina</taxon>
        <taxon>Mucoromycetes</taxon>
        <taxon>Mucorales</taxon>
        <taxon>Phycomycetaceae</taxon>
        <taxon>Phycomyces</taxon>
    </lineage>
</organism>
<dbReference type="SMART" id="SM00066">
    <property type="entry name" value="GAL4"/>
    <property type="match status" value="1"/>
</dbReference>
<dbReference type="Pfam" id="PF00172">
    <property type="entry name" value="Zn_clus"/>
    <property type="match status" value="1"/>
</dbReference>
<evidence type="ECO:0000313" key="8">
    <source>
        <dbReference type="Proteomes" id="UP000077315"/>
    </source>
</evidence>
<dbReference type="PANTHER" id="PTHR46910">
    <property type="entry name" value="TRANSCRIPTION FACTOR PDR1"/>
    <property type="match status" value="1"/>
</dbReference>
<feature type="compositionally biased region" description="Low complexity" evidence="5">
    <location>
        <begin position="143"/>
        <end position="160"/>
    </location>
</feature>
<dbReference type="VEuPathDB" id="FungiDB:PHYBLDRAFT_70850"/>
<dbReference type="GO" id="GO:0000981">
    <property type="term" value="F:DNA-binding transcription factor activity, RNA polymerase II-specific"/>
    <property type="evidence" value="ECO:0007669"/>
    <property type="project" value="InterPro"/>
</dbReference>
<dbReference type="SUPFAM" id="SSF57701">
    <property type="entry name" value="Zn2/Cys6 DNA-binding domain"/>
    <property type="match status" value="1"/>
</dbReference>
<name>A0A167JNU5_PHYB8</name>
<evidence type="ECO:0000256" key="3">
    <source>
        <dbReference type="ARBA" id="ARBA00023125"/>
    </source>
</evidence>
<dbReference type="GO" id="GO:0008270">
    <property type="term" value="F:zinc ion binding"/>
    <property type="evidence" value="ECO:0007669"/>
    <property type="project" value="InterPro"/>
</dbReference>
<accession>A0A167JNU5</accession>
<dbReference type="AlphaFoldDB" id="A0A167JNU5"/>
<sequence>MELHKSPKDTNAHFTNTNQDEDPSTVDNKRLRITRACDFCRRKKVKCYSSPGGQCSNCLTYGVSCEFNDGSKKRGPPKGYIDALEKRLRKIESALGKSAGYPPIPSSQATLPLLADPSKIYSSPSPIATPYQQYVLPPPQPQQQPQLHNQNQNHSVHSNSPRSPSVLFSPANPKRPQGMSSDRVQYLGELSSLQFFSNKMQLEGLCHDIWSGQKIRKFGKQVVLVKDTGGITDIQDTDIIPDSFRQPSDVHYWIYSVTGADQHTCDRLLKM</sequence>
<keyword evidence="3" id="KW-0238">DNA-binding</keyword>
<dbReference type="STRING" id="763407.A0A167JNU5"/>
<dbReference type="GO" id="GO:0005634">
    <property type="term" value="C:nucleus"/>
    <property type="evidence" value="ECO:0007669"/>
    <property type="project" value="UniProtKB-SubCell"/>
</dbReference>
<evidence type="ECO:0000256" key="4">
    <source>
        <dbReference type="ARBA" id="ARBA00023242"/>
    </source>
</evidence>
<feature type="region of interest" description="Disordered" evidence="5">
    <location>
        <begin position="1"/>
        <end position="26"/>
    </location>
</feature>
<reference evidence="8" key="1">
    <citation type="submission" date="2015-06" db="EMBL/GenBank/DDBJ databases">
        <title>Expansion of signal transduction pathways in fungi by whole-genome duplication.</title>
        <authorList>
            <consortium name="DOE Joint Genome Institute"/>
            <person name="Corrochano L.M."/>
            <person name="Kuo A."/>
            <person name="Marcet-Houben M."/>
            <person name="Polaino S."/>
            <person name="Salamov A."/>
            <person name="Villalobos J.M."/>
            <person name="Alvarez M.I."/>
            <person name="Avalos J."/>
            <person name="Benito E.P."/>
            <person name="Benoit I."/>
            <person name="Burger G."/>
            <person name="Camino L.P."/>
            <person name="Canovas D."/>
            <person name="Cerda-Olmedo E."/>
            <person name="Cheng J.-F."/>
            <person name="Dominguez A."/>
            <person name="Elias M."/>
            <person name="Eslava A.P."/>
            <person name="Glaser F."/>
            <person name="Grimwood J."/>
            <person name="Gutierrez G."/>
            <person name="Heitman J."/>
            <person name="Henrissat B."/>
            <person name="Iturriaga E.A."/>
            <person name="Lang B.F."/>
            <person name="Lavin J.L."/>
            <person name="Lee S."/>
            <person name="Li W."/>
            <person name="Lindquist E."/>
            <person name="Lopez-Garcia S."/>
            <person name="Luque E.M."/>
            <person name="Marcos A.T."/>
            <person name="Martin J."/>
            <person name="McCluskey K."/>
            <person name="Medina H.R."/>
            <person name="Miralles-Duran A."/>
            <person name="Miyazaki A."/>
            <person name="Munoz-Torres E."/>
            <person name="Oguiza J.A."/>
            <person name="Ohm R."/>
            <person name="Olmedo M."/>
            <person name="Orejas M."/>
            <person name="Ortiz-Castellanos L."/>
            <person name="Pisabarro A.G."/>
            <person name="Rodriguez-Romero J."/>
            <person name="Ruiz-Herrera J."/>
            <person name="Ruiz-Vazquez R."/>
            <person name="Sanz C."/>
            <person name="Schackwitz W."/>
            <person name="Schmutz J."/>
            <person name="Shahriari M."/>
            <person name="Shelest E."/>
            <person name="Silva-Franco F."/>
            <person name="Soanes D."/>
            <person name="Syed K."/>
            <person name="Tagua V.G."/>
            <person name="Talbot N.J."/>
            <person name="Thon M."/>
            <person name="De vries R.P."/>
            <person name="Wiebenga A."/>
            <person name="Yadav J.S."/>
            <person name="Braun E.L."/>
            <person name="Baker S."/>
            <person name="Garre V."/>
            <person name="Horwitz B."/>
            <person name="Torres-Martinez S."/>
            <person name="Idnurm A."/>
            <person name="Herrera-Estrella A."/>
            <person name="Gabaldon T."/>
            <person name="Grigoriev I.V."/>
        </authorList>
    </citation>
    <scope>NUCLEOTIDE SEQUENCE [LARGE SCALE GENOMIC DNA]</scope>
    <source>
        <strain evidence="8">NRRL 1555(-)</strain>
    </source>
</reference>
<dbReference type="InParanoid" id="A0A167JNU5"/>
<evidence type="ECO:0000259" key="6">
    <source>
        <dbReference type="PROSITE" id="PS50048"/>
    </source>
</evidence>
<dbReference type="CDD" id="cd00067">
    <property type="entry name" value="GAL4"/>
    <property type="match status" value="1"/>
</dbReference>
<protein>
    <submittedName>
        <fullName evidence="7">Zn(2)-C6 fungal-specific transcription factor</fullName>
    </submittedName>
</protein>
<keyword evidence="8" id="KW-1185">Reference proteome</keyword>
<dbReference type="PROSITE" id="PS50048">
    <property type="entry name" value="ZN2_CY6_FUNGAL_2"/>
    <property type="match status" value="1"/>
</dbReference>
<evidence type="ECO:0000256" key="5">
    <source>
        <dbReference type="SAM" id="MobiDB-lite"/>
    </source>
</evidence>
<feature type="compositionally biased region" description="Basic and acidic residues" evidence="5">
    <location>
        <begin position="1"/>
        <end position="11"/>
    </location>
</feature>
<keyword evidence="2" id="KW-0479">Metal-binding</keyword>
<dbReference type="InterPro" id="IPR001138">
    <property type="entry name" value="Zn2Cys6_DnaBD"/>
</dbReference>
<proteinExistence type="predicted"/>
<dbReference type="PROSITE" id="PS00463">
    <property type="entry name" value="ZN2_CY6_FUNGAL_1"/>
    <property type="match status" value="1"/>
</dbReference>
<dbReference type="InterPro" id="IPR050987">
    <property type="entry name" value="AtrR-like"/>
</dbReference>